<organism evidence="2 3">
    <name type="scientific">Senna tora</name>
    <dbReference type="NCBI Taxonomy" id="362788"/>
    <lineage>
        <taxon>Eukaryota</taxon>
        <taxon>Viridiplantae</taxon>
        <taxon>Streptophyta</taxon>
        <taxon>Embryophyta</taxon>
        <taxon>Tracheophyta</taxon>
        <taxon>Spermatophyta</taxon>
        <taxon>Magnoliopsida</taxon>
        <taxon>eudicotyledons</taxon>
        <taxon>Gunneridae</taxon>
        <taxon>Pentapetalae</taxon>
        <taxon>rosids</taxon>
        <taxon>fabids</taxon>
        <taxon>Fabales</taxon>
        <taxon>Fabaceae</taxon>
        <taxon>Caesalpinioideae</taxon>
        <taxon>Cassia clade</taxon>
        <taxon>Senna</taxon>
    </lineage>
</organism>
<evidence type="ECO:0000313" key="3">
    <source>
        <dbReference type="Proteomes" id="UP000634136"/>
    </source>
</evidence>
<accession>A0A835CL07</accession>
<dbReference type="EMBL" id="JAAIUW010000001">
    <property type="protein sequence ID" value="KAF7845326.1"/>
    <property type="molecule type" value="Genomic_DNA"/>
</dbReference>
<dbReference type="SUPFAM" id="SSF51445">
    <property type="entry name" value="(Trans)glycosidases"/>
    <property type="match status" value="1"/>
</dbReference>
<dbReference type="PANTHER" id="PTHR46476">
    <property type="entry name" value="CHITINASE 2-LIKE"/>
    <property type="match status" value="1"/>
</dbReference>
<dbReference type="Gene3D" id="3.20.20.80">
    <property type="entry name" value="Glycosidases"/>
    <property type="match status" value="1"/>
</dbReference>
<reference evidence="2" key="1">
    <citation type="submission" date="2020-09" db="EMBL/GenBank/DDBJ databases">
        <title>Genome-Enabled Discovery of Anthraquinone Biosynthesis in Senna tora.</title>
        <authorList>
            <person name="Kang S.-H."/>
            <person name="Pandey R.P."/>
            <person name="Lee C.-M."/>
            <person name="Sim J.-S."/>
            <person name="Jeong J.-T."/>
            <person name="Choi B.-S."/>
            <person name="Jung M."/>
            <person name="Ginzburg D."/>
            <person name="Zhao K."/>
            <person name="Won S.Y."/>
            <person name="Oh T.-J."/>
            <person name="Yu Y."/>
            <person name="Kim N.-H."/>
            <person name="Lee O.R."/>
            <person name="Lee T.-H."/>
            <person name="Bashyal P."/>
            <person name="Kim T.-S."/>
            <person name="Lee W.-H."/>
            <person name="Kawkins C."/>
            <person name="Kim C.-K."/>
            <person name="Kim J.S."/>
            <person name="Ahn B.O."/>
            <person name="Rhee S.Y."/>
            <person name="Sohng J.K."/>
        </authorList>
    </citation>
    <scope>NUCLEOTIDE SEQUENCE</scope>
    <source>
        <tissue evidence="2">Leaf</tissue>
    </source>
</reference>
<protein>
    <submittedName>
        <fullName evidence="2">RuBisCO-associated protein-like</fullName>
    </submittedName>
</protein>
<dbReference type="InterPro" id="IPR001223">
    <property type="entry name" value="Glyco_hydro18_cat"/>
</dbReference>
<name>A0A835CL07_9FABA</name>
<evidence type="ECO:0000259" key="1">
    <source>
        <dbReference type="PROSITE" id="PS51910"/>
    </source>
</evidence>
<dbReference type="GO" id="GO:0005975">
    <property type="term" value="P:carbohydrate metabolic process"/>
    <property type="evidence" value="ECO:0007669"/>
    <property type="project" value="InterPro"/>
</dbReference>
<dbReference type="InterPro" id="IPR017853">
    <property type="entry name" value="GH"/>
</dbReference>
<sequence length="363" mass="39984">MSAVSSELHVVLAFARDYDDDGTFMNGTFKEYFDDNSNNNVTPTKIVNFKQTSSSTVNFFLSIGDHTQKYPFFMADKWRWISNATMSLQRIIQQYGFDGIDVCYPKIEANADDFVDAIGTVIDNLMKQRIISVASIAPSPSVNNSHYVPLYNKYHHNFDYVVYQTHDDHEPNNDDAEGVVDMFEKLASVYPKHKLLAGNHNILPDDWVTVPNPVVLRDGAPARLLKDALSQGNSPDGSSVSEGVIAAIENLRNGSGNDGLKVGGFHVLRCRYGSLSDDSLGGPEVGDQTIYGFDEVTDIGVDCWVENVEAIESKLLEDACEGAGGVVHPNRPVDQGEGECLATASDAQVEFHYGRRTSLEARD</sequence>
<comment type="caution">
    <text evidence="2">The sequence shown here is derived from an EMBL/GenBank/DDBJ whole genome shotgun (WGS) entry which is preliminary data.</text>
</comment>
<keyword evidence="3" id="KW-1185">Reference proteome</keyword>
<proteinExistence type="predicted"/>
<dbReference type="PANTHER" id="PTHR46476:SF12">
    <property type="entry name" value="RUBISCO-ASSOCIATED PROTEIN"/>
    <property type="match status" value="1"/>
</dbReference>
<feature type="domain" description="GH18" evidence="1">
    <location>
        <begin position="1"/>
        <end position="363"/>
    </location>
</feature>
<gene>
    <name evidence="2" type="ORF">G2W53_002231</name>
</gene>
<dbReference type="Pfam" id="PF00704">
    <property type="entry name" value="Glyco_hydro_18"/>
    <property type="match status" value="1"/>
</dbReference>
<dbReference type="PROSITE" id="PS51910">
    <property type="entry name" value="GH18_2"/>
    <property type="match status" value="1"/>
</dbReference>
<evidence type="ECO:0000313" key="2">
    <source>
        <dbReference type="EMBL" id="KAF7845326.1"/>
    </source>
</evidence>
<dbReference type="Proteomes" id="UP000634136">
    <property type="component" value="Unassembled WGS sequence"/>
</dbReference>
<dbReference type="AlphaFoldDB" id="A0A835CL07"/>